<dbReference type="RefSeq" id="WP_247027960.1">
    <property type="nucleotide sequence ID" value="NZ_JALKCH010000004.1"/>
</dbReference>
<feature type="domain" description="DUF1285" evidence="2">
    <location>
        <begin position="80"/>
        <end position="174"/>
    </location>
</feature>
<dbReference type="EMBL" id="JALKCH010000004">
    <property type="protein sequence ID" value="MCK0196657.1"/>
    <property type="molecule type" value="Genomic_DNA"/>
</dbReference>
<dbReference type="InterPro" id="IPR010707">
    <property type="entry name" value="DUF1285"/>
</dbReference>
<comment type="caution">
    <text evidence="3">The sequence shown here is derived from an EMBL/GenBank/DDBJ whole genome shotgun (WGS) entry which is preliminary data.</text>
</comment>
<dbReference type="Gene3D" id="2.30.270.10">
    <property type="entry name" value="duf1285 protein"/>
    <property type="match status" value="1"/>
</dbReference>
<evidence type="ECO:0000259" key="1">
    <source>
        <dbReference type="Pfam" id="PF06938"/>
    </source>
</evidence>
<dbReference type="InterPro" id="IPR023361">
    <property type="entry name" value="DUF1285_beta_roll_sf"/>
</dbReference>
<feature type="domain" description="DUF1285" evidence="1">
    <location>
        <begin position="13"/>
        <end position="79"/>
    </location>
</feature>
<dbReference type="InterPro" id="IPR048341">
    <property type="entry name" value="DUF1285_N"/>
</dbReference>
<proteinExistence type="predicted"/>
<name>A0ABT0D9N5_9HYPH</name>
<reference evidence="3 4" key="1">
    <citation type="submission" date="2022-04" db="EMBL/GenBank/DDBJ databases">
        <authorList>
            <person name="Grouzdev D.S."/>
            <person name="Pantiukh K.S."/>
            <person name="Krutkina M.S."/>
        </authorList>
    </citation>
    <scope>NUCLEOTIDE SEQUENCE [LARGE SCALE GENOMIC DNA]</scope>
    <source>
        <strain evidence="3 4">6x-1</strain>
    </source>
</reference>
<evidence type="ECO:0000313" key="3">
    <source>
        <dbReference type="EMBL" id="MCK0196657.1"/>
    </source>
</evidence>
<dbReference type="InterPro" id="IPR048342">
    <property type="entry name" value="DUF1285_C"/>
</dbReference>
<evidence type="ECO:0000259" key="2">
    <source>
        <dbReference type="Pfam" id="PF21028"/>
    </source>
</evidence>
<dbReference type="Pfam" id="PF06938">
    <property type="entry name" value="DUF1285_N"/>
    <property type="match status" value="1"/>
</dbReference>
<gene>
    <name evidence="3" type="ORF">MWN34_06985</name>
</gene>
<keyword evidence="4" id="KW-1185">Reference proteome</keyword>
<accession>A0ABT0D9N5</accession>
<dbReference type="Pfam" id="PF21028">
    <property type="entry name" value="DUF1285_C"/>
    <property type="match status" value="1"/>
</dbReference>
<organism evidence="3 4">
    <name type="scientific">Ancylobacter crimeensis</name>
    <dbReference type="NCBI Taxonomy" id="2579147"/>
    <lineage>
        <taxon>Bacteria</taxon>
        <taxon>Pseudomonadati</taxon>
        <taxon>Pseudomonadota</taxon>
        <taxon>Alphaproteobacteria</taxon>
        <taxon>Hyphomicrobiales</taxon>
        <taxon>Xanthobacteraceae</taxon>
        <taxon>Ancylobacter</taxon>
    </lineage>
</organism>
<sequence length="178" mass="19419">MSAVRASTTRGAAPVERWNPPDCGEIDIAIDGEGRWSYRSSPIERVGLVKLFASVLRKDGERYVLVTPVEKLGIRVEDVPFLAVDMASETTGQGEQLVFRTSLDDLVRCDGEHPLRFAVDAGNGGLKPYIRVRGELWARLSRSVTLELVEHAEERIVDGVARIGVASAGSFFPIDPAA</sequence>
<dbReference type="PIRSF" id="PIRSF029557">
    <property type="entry name" value="UCP029557"/>
    <property type="match status" value="1"/>
</dbReference>
<evidence type="ECO:0000313" key="4">
    <source>
        <dbReference type="Proteomes" id="UP001203284"/>
    </source>
</evidence>
<dbReference type="Gene3D" id="3.10.540.10">
    <property type="entry name" value="duf1285 like domain"/>
    <property type="match status" value="1"/>
</dbReference>
<protein>
    <submittedName>
        <fullName evidence="3">DUF1285 domain-containing protein</fullName>
    </submittedName>
</protein>
<dbReference type="Proteomes" id="UP001203284">
    <property type="component" value="Unassembled WGS sequence"/>
</dbReference>